<feature type="region of interest" description="Disordered" evidence="1">
    <location>
        <begin position="1"/>
        <end position="224"/>
    </location>
</feature>
<feature type="region of interest" description="Disordered" evidence="1">
    <location>
        <begin position="250"/>
        <end position="292"/>
    </location>
</feature>
<sequence length="704" mass="72855">MTQPPNQPGFGPPPESSQPPAQQPPSAPGGPDLSKTPEPGFGPSPEPSQPAQPQQAPAAAQAQPGFGPPPESSQPPAQQPPSAPGGPDLSKTPEPGYGYPQAPQPPQQSPQAAPQTPPPAAPVPGGPQTPPGYGYPQQPPAGYGYPGQPQQPPAGYGYPGQPQQPPAGYGYPGQPQQPYGQQPYGQPGAYGQPQQPYGQPGYGGYPYPTVPMQTQPSRPGGGRKANATSAIIVAAVVAIALIVGAGVWYSSSSGDDEKKNTANSGERGGTKGAEGGGAGGDTTGGDEKAPADPSAKVLFQVPAPKVPKDARTIVTSGSWMTDKVYAKSGVAEVVGYDAVKGSELWTLDLPGPVCEASDHATEDGRTAIIYKPAMPTKTDPQSCTQVAAFDLATGEKLWSETAKSGTQEISFNNVTLSGNTVAAGSTSGGAAWDITSGKPLWAPKASDACYDSGYGGGPKMVAVRKCGSYDQRQLHIQTIDPKDGKVISEYKMSEGIDYAAVVSTDPLVVAADVGDSAGDGSGVSDFFSIDNKSGELRTRISAPSEEFAARCDGIMKIEHCSGVTVGNDRLYIATEEGESSGKYGRSNEIVAFDLSTGKQTGQRADAGDGYVSVPLRMDGGSVIAYKRPPYDQGGQIVSIDGGSFKETKLLENPATESVRRVETRMSPEYSELLYSQGRLYMSDVYASELSSGDKEYLVIAFGTG</sequence>
<dbReference type="Gene3D" id="2.40.10.480">
    <property type="match status" value="1"/>
</dbReference>
<feature type="compositionally biased region" description="Pro residues" evidence="1">
    <location>
        <begin position="115"/>
        <end position="130"/>
    </location>
</feature>
<comment type="caution">
    <text evidence="4">The sequence shown here is derived from an EMBL/GenBank/DDBJ whole genome shotgun (WGS) entry which is preliminary data.</text>
</comment>
<feature type="compositionally biased region" description="Low complexity" evidence="1">
    <location>
        <begin position="51"/>
        <end position="65"/>
    </location>
</feature>
<accession>A0ABW0XLU2</accession>
<dbReference type="InterPro" id="IPR011047">
    <property type="entry name" value="Quinoprotein_ADH-like_sf"/>
</dbReference>
<feature type="compositionally biased region" description="Low complexity" evidence="1">
    <location>
        <begin position="131"/>
        <end position="199"/>
    </location>
</feature>
<feature type="compositionally biased region" description="Gly residues" evidence="1">
    <location>
        <begin position="266"/>
        <end position="283"/>
    </location>
</feature>
<dbReference type="Gene3D" id="2.130.10.10">
    <property type="entry name" value="YVTN repeat-like/Quinoprotein amine dehydrogenase"/>
    <property type="match status" value="1"/>
</dbReference>
<organism evidence="4 5">
    <name type="scientific">Streptomyces incanus</name>
    <dbReference type="NCBI Taxonomy" id="887453"/>
    <lineage>
        <taxon>Bacteria</taxon>
        <taxon>Bacillati</taxon>
        <taxon>Actinomycetota</taxon>
        <taxon>Actinomycetes</taxon>
        <taxon>Kitasatosporales</taxon>
        <taxon>Streptomycetaceae</taxon>
        <taxon>Streptomyces</taxon>
    </lineage>
</organism>
<dbReference type="PANTHER" id="PTHR34512">
    <property type="entry name" value="CELL SURFACE PROTEIN"/>
    <property type="match status" value="1"/>
</dbReference>
<protein>
    <submittedName>
        <fullName evidence="4">PQQ-binding-like beta-propeller repeat protein</fullName>
    </submittedName>
</protein>
<evidence type="ECO:0000259" key="3">
    <source>
        <dbReference type="Pfam" id="PF13360"/>
    </source>
</evidence>
<evidence type="ECO:0000256" key="2">
    <source>
        <dbReference type="SAM" id="Phobius"/>
    </source>
</evidence>
<reference evidence="5" key="1">
    <citation type="journal article" date="2019" name="Int. J. Syst. Evol. Microbiol.">
        <title>The Global Catalogue of Microorganisms (GCM) 10K type strain sequencing project: providing services to taxonomists for standard genome sequencing and annotation.</title>
        <authorList>
            <consortium name="The Broad Institute Genomics Platform"/>
            <consortium name="The Broad Institute Genome Sequencing Center for Infectious Disease"/>
            <person name="Wu L."/>
            <person name="Ma J."/>
        </authorList>
    </citation>
    <scope>NUCLEOTIDE SEQUENCE [LARGE SCALE GENOMIC DNA]</scope>
    <source>
        <strain evidence="5">JCM 13852</strain>
    </source>
</reference>
<evidence type="ECO:0000313" key="5">
    <source>
        <dbReference type="Proteomes" id="UP001596183"/>
    </source>
</evidence>
<feature type="compositionally biased region" description="Pro residues" evidence="1">
    <location>
        <begin position="1"/>
        <end position="28"/>
    </location>
</feature>
<gene>
    <name evidence="4" type="ORF">ACFP2V_07680</name>
</gene>
<dbReference type="RefSeq" id="WP_381207355.1">
    <property type="nucleotide sequence ID" value="NZ_JBHSPC010000015.1"/>
</dbReference>
<dbReference type="InterPro" id="IPR002372">
    <property type="entry name" value="PQQ_rpt_dom"/>
</dbReference>
<feature type="compositionally biased region" description="Pro residues" evidence="1">
    <location>
        <begin position="66"/>
        <end position="84"/>
    </location>
</feature>
<dbReference type="PANTHER" id="PTHR34512:SF30">
    <property type="entry name" value="OUTER MEMBRANE PROTEIN ASSEMBLY FACTOR BAMB"/>
    <property type="match status" value="1"/>
</dbReference>
<dbReference type="EMBL" id="JBHSPC010000015">
    <property type="protein sequence ID" value="MFC5669989.1"/>
    <property type="molecule type" value="Genomic_DNA"/>
</dbReference>
<dbReference type="Pfam" id="PF13360">
    <property type="entry name" value="PQQ_2"/>
    <property type="match status" value="1"/>
</dbReference>
<keyword evidence="5" id="KW-1185">Reference proteome</keyword>
<feature type="domain" description="Pyrrolo-quinoline quinone repeat" evidence="3">
    <location>
        <begin position="317"/>
        <end position="442"/>
    </location>
</feature>
<feature type="transmembrane region" description="Helical" evidence="2">
    <location>
        <begin position="227"/>
        <end position="249"/>
    </location>
</feature>
<evidence type="ECO:0000256" key="1">
    <source>
        <dbReference type="SAM" id="MobiDB-lite"/>
    </source>
</evidence>
<keyword evidence="2" id="KW-0472">Membrane</keyword>
<dbReference type="Proteomes" id="UP001596183">
    <property type="component" value="Unassembled WGS sequence"/>
</dbReference>
<dbReference type="SUPFAM" id="SSF50998">
    <property type="entry name" value="Quinoprotein alcohol dehydrogenase-like"/>
    <property type="match status" value="1"/>
</dbReference>
<name>A0ABW0XLU2_9ACTN</name>
<evidence type="ECO:0000313" key="4">
    <source>
        <dbReference type="EMBL" id="MFC5669989.1"/>
    </source>
</evidence>
<dbReference type="InterPro" id="IPR015943">
    <property type="entry name" value="WD40/YVTN_repeat-like_dom_sf"/>
</dbReference>
<proteinExistence type="predicted"/>
<feature type="compositionally biased region" description="Pro residues" evidence="1">
    <location>
        <begin position="40"/>
        <end position="50"/>
    </location>
</feature>
<keyword evidence="2" id="KW-0812">Transmembrane</keyword>
<keyword evidence="2" id="KW-1133">Transmembrane helix</keyword>